<dbReference type="EMBL" id="JAJAGQ010000018">
    <property type="protein sequence ID" value="KAJ8535743.1"/>
    <property type="molecule type" value="Genomic_DNA"/>
</dbReference>
<keyword evidence="9" id="KW-1185">Reference proteome</keyword>
<reference evidence="9" key="1">
    <citation type="journal article" date="2023" name="Proc. Natl. Acad. Sci. U.S.A.">
        <title>Genomic and structural basis for evolution of tropane alkaloid biosynthesis.</title>
        <authorList>
            <person name="Wanga Y.-J."/>
            <person name="Taina T."/>
            <person name="Yua J.-Y."/>
            <person name="Lia J."/>
            <person name="Xua B."/>
            <person name="Chenc J."/>
            <person name="D'Auriad J.C."/>
            <person name="Huanga J.-P."/>
            <person name="Huanga S.-X."/>
        </authorList>
    </citation>
    <scope>NUCLEOTIDE SEQUENCE [LARGE SCALE GENOMIC DNA]</scope>
    <source>
        <strain evidence="9">cv. KIB-2019</strain>
    </source>
</reference>
<dbReference type="InterPro" id="IPR001245">
    <property type="entry name" value="Ser-Thr/Tyr_kinase_cat_dom"/>
</dbReference>
<dbReference type="OrthoDB" id="4062651at2759"/>
<feature type="domain" description="Protein kinase" evidence="7">
    <location>
        <begin position="53"/>
        <end position="326"/>
    </location>
</feature>
<evidence type="ECO:0000259" key="7">
    <source>
        <dbReference type="PROSITE" id="PS50011"/>
    </source>
</evidence>
<dbReference type="InterPro" id="IPR000719">
    <property type="entry name" value="Prot_kinase_dom"/>
</dbReference>
<dbReference type="InterPro" id="IPR055576">
    <property type="entry name" value="DUF7152"/>
</dbReference>
<proteinExistence type="predicted"/>
<protein>
    <recommendedName>
        <fullName evidence="7">Protein kinase domain-containing protein</fullName>
    </recommendedName>
</protein>
<dbReference type="InterPro" id="IPR045272">
    <property type="entry name" value="ANXUR1/2-like"/>
</dbReference>
<feature type="binding site" evidence="6">
    <location>
        <position position="81"/>
    </location>
    <ligand>
        <name>ATP</name>
        <dbReference type="ChEBI" id="CHEBI:30616"/>
    </ligand>
</feature>
<keyword evidence="4" id="KW-0418">Kinase</keyword>
<evidence type="ECO:0000313" key="8">
    <source>
        <dbReference type="EMBL" id="KAJ8535743.1"/>
    </source>
</evidence>
<dbReference type="GO" id="GO:0009506">
    <property type="term" value="C:plasmodesma"/>
    <property type="evidence" value="ECO:0007669"/>
    <property type="project" value="TreeGrafter"/>
</dbReference>
<evidence type="ECO:0000256" key="6">
    <source>
        <dbReference type="PROSITE-ProRule" id="PRU10141"/>
    </source>
</evidence>
<dbReference type="Proteomes" id="UP001152561">
    <property type="component" value="Unassembled WGS sequence"/>
</dbReference>
<dbReference type="Pfam" id="PF07714">
    <property type="entry name" value="PK_Tyr_Ser-Thr"/>
    <property type="match status" value="2"/>
</dbReference>
<evidence type="ECO:0000256" key="4">
    <source>
        <dbReference type="ARBA" id="ARBA00022777"/>
    </source>
</evidence>
<evidence type="ECO:0000256" key="5">
    <source>
        <dbReference type="ARBA" id="ARBA00022840"/>
    </source>
</evidence>
<dbReference type="GO" id="GO:0004674">
    <property type="term" value="F:protein serine/threonine kinase activity"/>
    <property type="evidence" value="ECO:0007669"/>
    <property type="project" value="UniProtKB-KW"/>
</dbReference>
<dbReference type="InterPro" id="IPR011009">
    <property type="entry name" value="Kinase-like_dom_sf"/>
</dbReference>
<dbReference type="PROSITE" id="PS00107">
    <property type="entry name" value="PROTEIN_KINASE_ATP"/>
    <property type="match status" value="1"/>
</dbReference>
<organism evidence="8 9">
    <name type="scientific">Anisodus acutangulus</name>
    <dbReference type="NCBI Taxonomy" id="402998"/>
    <lineage>
        <taxon>Eukaryota</taxon>
        <taxon>Viridiplantae</taxon>
        <taxon>Streptophyta</taxon>
        <taxon>Embryophyta</taxon>
        <taxon>Tracheophyta</taxon>
        <taxon>Spermatophyta</taxon>
        <taxon>Magnoliopsida</taxon>
        <taxon>eudicotyledons</taxon>
        <taxon>Gunneridae</taxon>
        <taxon>Pentapetalae</taxon>
        <taxon>asterids</taxon>
        <taxon>lamiids</taxon>
        <taxon>Solanales</taxon>
        <taxon>Solanaceae</taxon>
        <taxon>Solanoideae</taxon>
        <taxon>Hyoscyameae</taxon>
        <taxon>Anisodus</taxon>
    </lineage>
</organism>
<dbReference type="GO" id="GO:0004714">
    <property type="term" value="F:transmembrane receptor protein tyrosine kinase activity"/>
    <property type="evidence" value="ECO:0007669"/>
    <property type="project" value="InterPro"/>
</dbReference>
<comment type="caution">
    <text evidence="8">The sequence shown here is derived from an EMBL/GenBank/DDBJ whole genome shotgun (WGS) entry which is preliminary data.</text>
</comment>
<gene>
    <name evidence="8" type="ORF">K7X08_023463</name>
</gene>
<dbReference type="SMART" id="SM00220">
    <property type="entry name" value="S_TKc"/>
    <property type="match status" value="1"/>
</dbReference>
<dbReference type="AlphaFoldDB" id="A0A9Q1R1C5"/>
<keyword evidence="1" id="KW-0723">Serine/threonine-protein kinase</keyword>
<evidence type="ECO:0000313" key="9">
    <source>
        <dbReference type="Proteomes" id="UP001152561"/>
    </source>
</evidence>
<evidence type="ECO:0000256" key="3">
    <source>
        <dbReference type="ARBA" id="ARBA00022741"/>
    </source>
</evidence>
<dbReference type="SUPFAM" id="SSF56112">
    <property type="entry name" value="Protein kinase-like (PK-like)"/>
    <property type="match status" value="1"/>
</dbReference>
<evidence type="ECO:0000256" key="2">
    <source>
        <dbReference type="ARBA" id="ARBA00022679"/>
    </source>
</evidence>
<dbReference type="Gene3D" id="1.10.510.10">
    <property type="entry name" value="Transferase(Phosphotransferase) domain 1"/>
    <property type="match status" value="1"/>
</dbReference>
<dbReference type="PROSITE" id="PS50011">
    <property type="entry name" value="PROTEIN_KINASE_DOM"/>
    <property type="match status" value="1"/>
</dbReference>
<dbReference type="GO" id="GO:0005886">
    <property type="term" value="C:plasma membrane"/>
    <property type="evidence" value="ECO:0007669"/>
    <property type="project" value="TreeGrafter"/>
</dbReference>
<dbReference type="InterPro" id="IPR017441">
    <property type="entry name" value="Protein_kinase_ATP_BS"/>
</dbReference>
<name>A0A9Q1R1C5_9SOLA</name>
<keyword evidence="5 6" id="KW-0067">ATP-binding</keyword>
<evidence type="ECO:0000256" key="1">
    <source>
        <dbReference type="ARBA" id="ARBA00022527"/>
    </source>
</evidence>
<dbReference type="PANTHER" id="PTHR27003:SF316">
    <property type="entry name" value="OS05G0280700 PROTEIN"/>
    <property type="match status" value="1"/>
</dbReference>
<keyword evidence="3 6" id="KW-0547">Nucleotide-binding</keyword>
<keyword evidence="2" id="KW-0808">Transferase</keyword>
<accession>A0A9Q1R1C5</accession>
<dbReference type="PANTHER" id="PTHR27003">
    <property type="entry name" value="OS07G0166700 PROTEIN"/>
    <property type="match status" value="1"/>
</dbReference>
<dbReference type="Gene3D" id="3.30.200.20">
    <property type="entry name" value="Phosphorylase Kinase, domain 1"/>
    <property type="match status" value="1"/>
</dbReference>
<dbReference type="FunFam" id="3.30.200.20:FF:000039">
    <property type="entry name" value="receptor-like protein kinase FERONIA"/>
    <property type="match status" value="1"/>
</dbReference>
<sequence>MTSWLPIYGNSNSSASKSASGRSGSGSTIISSDAASNCRYFSLAEIKQATKNFDESHVIGVGGFGKVYKGVIDGDMKVAIKRSNPSSQQGVNEFQTEIEMLSKLRHRHLVSLIGFCEENNEMVLVYDHMAHGTLREHLYKGNKTILSWKQRDVKSTNILLNDKWVAKVSDFGLSKTGPNMNQGHVTTVVKGSFGYLDPEYFRRQQLTEKSDVYSYGVVLFEVRAEDSKGLDFVVFEQPERTILSGHVEGRRIKEFNSHLYVEIKSAADPLKIEYNFPLPLSNFFQVKDLPKGKHLVRLRSSLPSSTHKFESDVIEDLTPAPKYPLFVGVSVIALFIGMPKLKDLYQVMMGMSTSRSKKERREKTGSEKENIPRMYLYHFYRSLKQSSLAQGSPHLTATSTTRETDNEFSEVITC</sequence>
<dbReference type="Pfam" id="PF23662">
    <property type="entry name" value="DUF7152"/>
    <property type="match status" value="1"/>
</dbReference>
<dbReference type="GO" id="GO:0005524">
    <property type="term" value="F:ATP binding"/>
    <property type="evidence" value="ECO:0007669"/>
    <property type="project" value="UniProtKB-UniRule"/>
</dbReference>